<protein>
    <submittedName>
        <fullName evidence="1">Cysteine hydrolase</fullName>
    </submittedName>
</protein>
<organism evidence="1 2">
    <name type="scientific">Pandoraea capi</name>
    <dbReference type="NCBI Taxonomy" id="2508286"/>
    <lineage>
        <taxon>Bacteria</taxon>
        <taxon>Pseudomonadati</taxon>
        <taxon>Pseudomonadota</taxon>
        <taxon>Betaproteobacteria</taxon>
        <taxon>Burkholderiales</taxon>
        <taxon>Burkholderiaceae</taxon>
        <taxon>Pandoraea</taxon>
    </lineage>
</organism>
<name>A0ABY6VV77_9BURK</name>
<dbReference type="RefSeq" id="WP_425495651.1">
    <property type="nucleotide sequence ID" value="NZ_CABPRV010000003.1"/>
</dbReference>
<dbReference type="Proteomes" id="UP000366065">
    <property type="component" value="Unassembled WGS sequence"/>
</dbReference>
<keyword evidence="2" id="KW-1185">Reference proteome</keyword>
<comment type="caution">
    <text evidence="1">The sequence shown here is derived from an EMBL/GenBank/DDBJ whole genome shotgun (WGS) entry which is preliminary data.</text>
</comment>
<dbReference type="InterPro" id="IPR036380">
    <property type="entry name" value="Isochorismatase-like_sf"/>
</dbReference>
<keyword evidence="1" id="KW-0378">Hydrolase</keyword>
<dbReference type="SUPFAM" id="SSF52499">
    <property type="entry name" value="Isochorismatase-like hydrolases"/>
    <property type="match status" value="1"/>
</dbReference>
<dbReference type="GO" id="GO:0016787">
    <property type="term" value="F:hydrolase activity"/>
    <property type="evidence" value="ECO:0007669"/>
    <property type="project" value="UniProtKB-KW"/>
</dbReference>
<gene>
    <name evidence="1" type="ORF">PCA20602_01464</name>
</gene>
<evidence type="ECO:0000313" key="2">
    <source>
        <dbReference type="Proteomes" id="UP000366065"/>
    </source>
</evidence>
<sequence>MPIPEGAQALANTRKLLAFADHAGMPVFQIQHVAPDFMVEHYR</sequence>
<accession>A0ABY6VV77</accession>
<proteinExistence type="predicted"/>
<evidence type="ECO:0000313" key="1">
    <source>
        <dbReference type="EMBL" id="VVD87833.1"/>
    </source>
</evidence>
<dbReference type="EMBL" id="CABPRV010000003">
    <property type="protein sequence ID" value="VVD87833.1"/>
    <property type="molecule type" value="Genomic_DNA"/>
</dbReference>
<reference evidence="1 2" key="1">
    <citation type="submission" date="2019-08" db="EMBL/GenBank/DDBJ databases">
        <authorList>
            <person name="Peeters C."/>
        </authorList>
    </citation>
    <scope>NUCLEOTIDE SEQUENCE [LARGE SCALE GENOMIC DNA]</scope>
    <source>
        <strain evidence="1 2">LMG 20602</strain>
    </source>
</reference>